<feature type="domain" description="Ancillary SecYEG translocon subunit/Cell division coordinator CpoB TPR" evidence="2">
    <location>
        <begin position="39"/>
        <end position="173"/>
    </location>
</feature>
<dbReference type="SUPFAM" id="SSF48452">
    <property type="entry name" value="TPR-like"/>
    <property type="match status" value="1"/>
</dbReference>
<keyword evidence="1" id="KW-0812">Transmembrane</keyword>
<name>A0A2A4TAC1_9DELT</name>
<evidence type="ECO:0000256" key="1">
    <source>
        <dbReference type="SAM" id="Phobius"/>
    </source>
</evidence>
<dbReference type="Pfam" id="PF13174">
    <property type="entry name" value="TPR_6"/>
    <property type="match status" value="1"/>
</dbReference>
<comment type="caution">
    <text evidence="3">The sequence shown here is derived from an EMBL/GenBank/DDBJ whole genome shotgun (WGS) entry which is preliminary data.</text>
</comment>
<accession>A0A2A4TAC1</accession>
<feature type="transmembrane region" description="Helical" evidence="1">
    <location>
        <begin position="35"/>
        <end position="54"/>
    </location>
</feature>
<dbReference type="InterPro" id="IPR019734">
    <property type="entry name" value="TPR_rpt"/>
</dbReference>
<evidence type="ECO:0000259" key="2">
    <source>
        <dbReference type="Pfam" id="PF09976"/>
    </source>
</evidence>
<dbReference type="InterPro" id="IPR011990">
    <property type="entry name" value="TPR-like_helical_dom_sf"/>
</dbReference>
<dbReference type="Gene3D" id="1.25.40.10">
    <property type="entry name" value="Tetratricopeptide repeat domain"/>
    <property type="match status" value="1"/>
</dbReference>
<evidence type="ECO:0000313" key="4">
    <source>
        <dbReference type="Proteomes" id="UP000218113"/>
    </source>
</evidence>
<dbReference type="InterPro" id="IPR018704">
    <property type="entry name" value="SecYEG/CpoB_TPR"/>
</dbReference>
<organism evidence="3 4">
    <name type="scientific">SAR324 cluster bacterium</name>
    <dbReference type="NCBI Taxonomy" id="2024889"/>
    <lineage>
        <taxon>Bacteria</taxon>
        <taxon>Deltaproteobacteria</taxon>
        <taxon>SAR324 cluster</taxon>
    </lineage>
</organism>
<dbReference type="Proteomes" id="UP000218113">
    <property type="component" value="Unassembled WGS sequence"/>
</dbReference>
<sequence>MATTPEVITEEVPQAPVMDDLFFHAADYIYKRKKLFTGLAIVVVAILLAAYGITQFIEYKQDLRNQALFQIETTLNDSQLSNTQKLETAIPPLSQFILEHQGTSQASIALFHRGSLYFNNQKLKEAEGDLRSVLSLLEKDSGFYVLGSVYLANILRDQDKGQQAIEILQAAKSVVMTDIILMELAETYLSLENKDQARQMLETLMKDYPTSLYQDRAKRLLELF</sequence>
<gene>
    <name evidence="3" type="ORF">COB67_01495</name>
</gene>
<dbReference type="AlphaFoldDB" id="A0A2A4TAC1"/>
<reference evidence="4" key="1">
    <citation type="submission" date="2017-08" db="EMBL/GenBank/DDBJ databases">
        <title>A dynamic microbial community with high functional redundancy inhabits the cold, oxic subseafloor aquifer.</title>
        <authorList>
            <person name="Tully B.J."/>
            <person name="Wheat C.G."/>
            <person name="Glazer B.T."/>
            <person name="Huber J.A."/>
        </authorList>
    </citation>
    <scope>NUCLEOTIDE SEQUENCE [LARGE SCALE GENOMIC DNA]</scope>
</reference>
<protein>
    <recommendedName>
        <fullName evidence="2">Ancillary SecYEG translocon subunit/Cell division coordinator CpoB TPR domain-containing protein</fullName>
    </recommendedName>
</protein>
<dbReference type="EMBL" id="NVSR01000004">
    <property type="protein sequence ID" value="PCI30483.1"/>
    <property type="molecule type" value="Genomic_DNA"/>
</dbReference>
<keyword evidence="1" id="KW-1133">Transmembrane helix</keyword>
<proteinExistence type="predicted"/>
<dbReference type="Pfam" id="PF09976">
    <property type="entry name" value="TPR_21"/>
    <property type="match status" value="1"/>
</dbReference>
<keyword evidence="1" id="KW-0472">Membrane</keyword>
<evidence type="ECO:0000313" key="3">
    <source>
        <dbReference type="EMBL" id="PCI30483.1"/>
    </source>
</evidence>